<organism evidence="1 2">
    <name type="scientific">Arachis hypogaea</name>
    <name type="common">Peanut</name>
    <dbReference type="NCBI Taxonomy" id="3818"/>
    <lineage>
        <taxon>Eukaryota</taxon>
        <taxon>Viridiplantae</taxon>
        <taxon>Streptophyta</taxon>
        <taxon>Embryophyta</taxon>
        <taxon>Tracheophyta</taxon>
        <taxon>Spermatophyta</taxon>
        <taxon>Magnoliopsida</taxon>
        <taxon>eudicotyledons</taxon>
        <taxon>Gunneridae</taxon>
        <taxon>Pentapetalae</taxon>
        <taxon>rosids</taxon>
        <taxon>fabids</taxon>
        <taxon>Fabales</taxon>
        <taxon>Fabaceae</taxon>
        <taxon>Papilionoideae</taxon>
        <taxon>50 kb inversion clade</taxon>
        <taxon>dalbergioids sensu lato</taxon>
        <taxon>Dalbergieae</taxon>
        <taxon>Pterocarpus clade</taxon>
        <taxon>Arachis</taxon>
    </lineage>
</organism>
<reference evidence="1 2" key="1">
    <citation type="submission" date="2019-01" db="EMBL/GenBank/DDBJ databases">
        <title>Sequencing of cultivated peanut Arachis hypogaea provides insights into genome evolution and oil improvement.</title>
        <authorList>
            <person name="Chen X."/>
        </authorList>
    </citation>
    <scope>NUCLEOTIDE SEQUENCE [LARGE SCALE GENOMIC DNA]</scope>
    <source>
        <strain evidence="2">cv. Fuhuasheng</strain>
        <tissue evidence="1">Leaves</tissue>
    </source>
</reference>
<comment type="caution">
    <text evidence="1">The sequence shown here is derived from an EMBL/GenBank/DDBJ whole genome shotgun (WGS) entry which is preliminary data.</text>
</comment>
<name>A0A444XKG8_ARAHY</name>
<keyword evidence="2" id="KW-1185">Reference proteome</keyword>
<dbReference type="Proteomes" id="UP000289738">
    <property type="component" value="Chromosome B09"/>
</dbReference>
<sequence length="214" mass="25042">MKPPNGRKIILRINSKLQPVGDKTGILSSVLGLLGSDYTKFLICEKDWRKVRTKDKVYNECVKEMFHFDENSGGITKFIILKIPRRAWKETMDKLYHDCYDSERTFEENIKHRPPESLQTIGDGTSIIAIVKRQRRSVRKMLRIDQSSFTSTLAGRKPWQGLKKKRKELRLLNNVINPLNCCLRMIRLLKLSQRNTRVECVAWVRDRLLVKSLV</sequence>
<gene>
    <name evidence="1" type="ORF">Ahy_B09g096405</name>
</gene>
<evidence type="ECO:0000313" key="2">
    <source>
        <dbReference type="Proteomes" id="UP000289738"/>
    </source>
</evidence>
<evidence type="ECO:0000313" key="1">
    <source>
        <dbReference type="EMBL" id="RYQ90152.1"/>
    </source>
</evidence>
<accession>A0A444XKG8</accession>
<protein>
    <submittedName>
        <fullName evidence="1">Uncharacterized protein</fullName>
    </submittedName>
</protein>
<dbReference type="EMBL" id="SDMP01000019">
    <property type="protein sequence ID" value="RYQ90152.1"/>
    <property type="molecule type" value="Genomic_DNA"/>
</dbReference>
<proteinExistence type="predicted"/>
<dbReference type="AlphaFoldDB" id="A0A444XKG8"/>